<dbReference type="CDD" id="cd06782">
    <property type="entry name" value="cpPDZ_CPP-like"/>
    <property type="match status" value="1"/>
</dbReference>
<dbReference type="SMART" id="SM00245">
    <property type="entry name" value="TSPc"/>
    <property type="match status" value="1"/>
</dbReference>
<dbReference type="Gene3D" id="2.30.42.10">
    <property type="match status" value="1"/>
</dbReference>
<dbReference type="CDD" id="cd07560">
    <property type="entry name" value="Peptidase_S41_CPP"/>
    <property type="match status" value="1"/>
</dbReference>
<feature type="domain" description="PDZ" evidence="7">
    <location>
        <begin position="109"/>
        <end position="177"/>
    </location>
</feature>
<dbReference type="InterPro" id="IPR055210">
    <property type="entry name" value="CtpA/B_N"/>
</dbReference>
<sequence>MNFRAGLMLGLACSTIGVASGVFLASRPALLPPAWAEDSAHKDATNAASNSDSNNAETVRMLTLLGTVMDIAHSEYVTPLPNKKLIRNAIDGMISNLDPHSSYMDAQQLKDMQDEMSGQFGGLGLQVQGDAGHVRVVSPIDDTPAARAGIQSGDVITMVDNKSIADLTLDQAVRKMRGKPGTQIILTILRPKTGKVQTITLKREIIHVQIVRSALYGRVGYIRLSEFDDDAEKELHKAYVKLVQSVAKTPGKTLSGLILDLRSDPGGKLDQAIAVSRDFVKDGEIVSIRGRHPEGNQHWDGVGKDITHGLPIIVLTNAGSASASEIVSGALKDHHRGMIMGERTFGKGSVQTIIPIADQGAIRLTTARYYTPSGRSIQGLGITPDIPVLASRDDDTLFTFHEADLAHTITNTDGKLPKETPRTDLPALAKTVERLPPAKWPSFDPTKPETDFQLQQALHLLNAMAGGADAAHEASLLAHPQVPAQAHEATPTAKNDAAKPGKEHHD</sequence>
<evidence type="ECO:0000313" key="8">
    <source>
        <dbReference type="EMBL" id="MCX5615091.1"/>
    </source>
</evidence>
<organism evidence="8 9">
    <name type="scientific">Bombella saccharophila</name>
    <dbReference type="NCBI Taxonomy" id="2967338"/>
    <lineage>
        <taxon>Bacteria</taxon>
        <taxon>Pseudomonadati</taxon>
        <taxon>Pseudomonadota</taxon>
        <taxon>Alphaproteobacteria</taxon>
        <taxon>Acetobacterales</taxon>
        <taxon>Acetobacteraceae</taxon>
        <taxon>Bombella</taxon>
    </lineage>
</organism>
<name>A0ABT3W857_9PROT</name>
<evidence type="ECO:0000256" key="2">
    <source>
        <dbReference type="ARBA" id="ARBA00022670"/>
    </source>
</evidence>
<evidence type="ECO:0000256" key="5">
    <source>
        <dbReference type="RuleBase" id="RU004404"/>
    </source>
</evidence>
<dbReference type="EMBL" id="JANIDW010000003">
    <property type="protein sequence ID" value="MCX5615091.1"/>
    <property type="molecule type" value="Genomic_DNA"/>
</dbReference>
<dbReference type="Gene3D" id="3.90.226.10">
    <property type="entry name" value="2-enoyl-CoA Hydratase, Chain A, domain 1"/>
    <property type="match status" value="1"/>
</dbReference>
<protein>
    <submittedName>
        <fullName evidence="8">S41 family peptidase</fullName>
    </submittedName>
</protein>
<proteinExistence type="inferred from homology"/>
<evidence type="ECO:0000259" key="7">
    <source>
        <dbReference type="PROSITE" id="PS50106"/>
    </source>
</evidence>
<dbReference type="NCBIfam" id="TIGR00225">
    <property type="entry name" value="prc"/>
    <property type="match status" value="1"/>
</dbReference>
<feature type="region of interest" description="Disordered" evidence="6">
    <location>
        <begin position="481"/>
        <end position="506"/>
    </location>
</feature>
<dbReference type="PANTHER" id="PTHR32060:SF30">
    <property type="entry name" value="CARBOXY-TERMINAL PROCESSING PROTEASE CTPA"/>
    <property type="match status" value="1"/>
</dbReference>
<dbReference type="Pfam" id="PF22694">
    <property type="entry name" value="CtpB_N-like"/>
    <property type="match status" value="1"/>
</dbReference>
<keyword evidence="4 5" id="KW-0720">Serine protease</keyword>
<comment type="caution">
    <text evidence="8">The sequence shown here is derived from an EMBL/GenBank/DDBJ whole genome shotgun (WGS) entry which is preliminary data.</text>
</comment>
<comment type="similarity">
    <text evidence="1 5">Belongs to the peptidase S41A family.</text>
</comment>
<evidence type="ECO:0000256" key="4">
    <source>
        <dbReference type="ARBA" id="ARBA00022825"/>
    </source>
</evidence>
<keyword evidence="2 5" id="KW-0645">Protease</keyword>
<dbReference type="SUPFAM" id="SSF52096">
    <property type="entry name" value="ClpP/crotonase"/>
    <property type="match status" value="1"/>
</dbReference>
<evidence type="ECO:0000256" key="6">
    <source>
        <dbReference type="SAM" id="MobiDB-lite"/>
    </source>
</evidence>
<evidence type="ECO:0000256" key="1">
    <source>
        <dbReference type="ARBA" id="ARBA00009179"/>
    </source>
</evidence>
<dbReference type="InterPro" id="IPR005151">
    <property type="entry name" value="Tail-specific_protease"/>
</dbReference>
<dbReference type="SMART" id="SM00228">
    <property type="entry name" value="PDZ"/>
    <property type="match status" value="1"/>
</dbReference>
<dbReference type="PANTHER" id="PTHR32060">
    <property type="entry name" value="TAIL-SPECIFIC PROTEASE"/>
    <property type="match status" value="1"/>
</dbReference>
<dbReference type="InterPro" id="IPR001478">
    <property type="entry name" value="PDZ"/>
</dbReference>
<dbReference type="InterPro" id="IPR029045">
    <property type="entry name" value="ClpP/crotonase-like_dom_sf"/>
</dbReference>
<gene>
    <name evidence="8" type="ORF">NQF64_07525</name>
</gene>
<dbReference type="PROSITE" id="PS50106">
    <property type="entry name" value="PDZ"/>
    <property type="match status" value="1"/>
</dbReference>
<dbReference type="RefSeq" id="WP_266106961.1">
    <property type="nucleotide sequence ID" value="NZ_JANIDW010000003.1"/>
</dbReference>
<dbReference type="InterPro" id="IPR036034">
    <property type="entry name" value="PDZ_sf"/>
</dbReference>
<keyword evidence="9" id="KW-1185">Reference proteome</keyword>
<evidence type="ECO:0000313" key="9">
    <source>
        <dbReference type="Proteomes" id="UP001165648"/>
    </source>
</evidence>
<reference evidence="8 9" key="1">
    <citation type="submission" date="2022-07" db="EMBL/GenBank/DDBJ databases">
        <title>Bombella genomes.</title>
        <authorList>
            <person name="Harer L."/>
            <person name="Styblova S."/>
            <person name="Ehrmann M."/>
        </authorList>
    </citation>
    <scope>NUCLEOTIDE SEQUENCE [LARGE SCALE GENOMIC DNA]</scope>
    <source>
        <strain evidence="8 9">TMW 2.2558</strain>
    </source>
</reference>
<keyword evidence="3 5" id="KW-0378">Hydrolase</keyword>
<dbReference type="InterPro" id="IPR041489">
    <property type="entry name" value="PDZ_6"/>
</dbReference>
<accession>A0ABT3W857</accession>
<dbReference type="Proteomes" id="UP001165648">
    <property type="component" value="Unassembled WGS sequence"/>
</dbReference>
<evidence type="ECO:0000256" key="3">
    <source>
        <dbReference type="ARBA" id="ARBA00022801"/>
    </source>
</evidence>
<dbReference type="SUPFAM" id="SSF50156">
    <property type="entry name" value="PDZ domain-like"/>
    <property type="match status" value="1"/>
</dbReference>
<dbReference type="Pfam" id="PF03572">
    <property type="entry name" value="Peptidase_S41"/>
    <property type="match status" value="1"/>
</dbReference>
<dbReference type="Pfam" id="PF17820">
    <property type="entry name" value="PDZ_6"/>
    <property type="match status" value="1"/>
</dbReference>
<dbReference type="InterPro" id="IPR004447">
    <property type="entry name" value="Peptidase_S41A"/>
</dbReference>
<feature type="compositionally biased region" description="Basic and acidic residues" evidence="6">
    <location>
        <begin position="496"/>
        <end position="506"/>
    </location>
</feature>
<dbReference type="Gene3D" id="3.30.750.44">
    <property type="match status" value="1"/>
</dbReference>